<feature type="transmembrane region" description="Helical" evidence="1">
    <location>
        <begin position="17"/>
        <end position="39"/>
    </location>
</feature>
<gene>
    <name evidence="2" type="ORF">DV733_10950</name>
</gene>
<dbReference type="AlphaFoldDB" id="A0A4D6HD40"/>
<organism evidence="2 3">
    <name type="scientific">Halapricum salinum</name>
    <dbReference type="NCBI Taxonomy" id="1457250"/>
    <lineage>
        <taxon>Archaea</taxon>
        <taxon>Methanobacteriati</taxon>
        <taxon>Methanobacteriota</taxon>
        <taxon>Stenosarchaea group</taxon>
        <taxon>Halobacteria</taxon>
        <taxon>Halobacteriales</taxon>
        <taxon>Haloarculaceae</taxon>
        <taxon>Halapricum</taxon>
    </lineage>
</organism>
<evidence type="ECO:0000313" key="3">
    <source>
        <dbReference type="Proteomes" id="UP000296706"/>
    </source>
</evidence>
<name>A0A4D6HD40_9EURY</name>
<dbReference type="RefSeq" id="WP_049994666.1">
    <property type="nucleotide sequence ID" value="NZ_CP031310.1"/>
</dbReference>
<proteinExistence type="predicted"/>
<keyword evidence="1" id="KW-0472">Membrane</keyword>
<dbReference type="Proteomes" id="UP000296706">
    <property type="component" value="Chromosome"/>
</dbReference>
<dbReference type="EMBL" id="CP031310">
    <property type="protein sequence ID" value="QCC51720.1"/>
    <property type="molecule type" value="Genomic_DNA"/>
</dbReference>
<accession>A0A4D6HD40</accession>
<protein>
    <submittedName>
        <fullName evidence="2">Uncharacterized protein</fullName>
    </submittedName>
</protein>
<reference evidence="2 3" key="1">
    <citation type="journal article" date="2019" name="Nat. Commun.">
        <title>A new type of DNA phosphorothioation-based antiviral system in archaea.</title>
        <authorList>
            <person name="Xiong L."/>
            <person name="Liu S."/>
            <person name="Chen S."/>
            <person name="Xiao Y."/>
            <person name="Zhu B."/>
            <person name="Gao Y."/>
            <person name="Zhang Y."/>
            <person name="Chen B."/>
            <person name="Luo J."/>
            <person name="Deng Z."/>
            <person name="Chen X."/>
            <person name="Wang L."/>
            <person name="Chen S."/>
        </authorList>
    </citation>
    <scope>NUCLEOTIDE SEQUENCE [LARGE SCALE GENOMIC DNA]</scope>
    <source>
        <strain evidence="2 3">CBA1105</strain>
    </source>
</reference>
<dbReference type="KEGG" id="hsn:DV733_10950"/>
<evidence type="ECO:0000313" key="2">
    <source>
        <dbReference type="EMBL" id="QCC51720.1"/>
    </source>
</evidence>
<feature type="transmembrane region" description="Helical" evidence="1">
    <location>
        <begin position="70"/>
        <end position="87"/>
    </location>
</feature>
<evidence type="ECO:0000256" key="1">
    <source>
        <dbReference type="SAM" id="Phobius"/>
    </source>
</evidence>
<sequence>MSVSEDGSTDDDPLTRAWLGLAGGVTLLVVIHLLALVLIEEALLPLVALEGVVGIVVAGGLLAGGEDWPWALATGVASAAGATATWLATTQAQLWLVAIGGAVLATITGYAIHRYELLTMGLLEETR</sequence>
<dbReference type="GeneID" id="39848386"/>
<dbReference type="STRING" id="1457250.GCA_000755225_00703"/>
<keyword evidence="1" id="KW-0812">Transmembrane</keyword>
<feature type="transmembrane region" description="Helical" evidence="1">
    <location>
        <begin position="46"/>
        <end position="64"/>
    </location>
</feature>
<feature type="transmembrane region" description="Helical" evidence="1">
    <location>
        <begin position="94"/>
        <end position="113"/>
    </location>
</feature>
<keyword evidence="1" id="KW-1133">Transmembrane helix</keyword>
<keyword evidence="3" id="KW-1185">Reference proteome</keyword>